<protein>
    <submittedName>
        <fullName evidence="1">Uncharacterized protein</fullName>
    </submittedName>
</protein>
<accession>A0ACB8AXL2</accession>
<evidence type="ECO:0000313" key="2">
    <source>
        <dbReference type="Proteomes" id="UP000790709"/>
    </source>
</evidence>
<reference evidence="1" key="1">
    <citation type="journal article" date="2021" name="New Phytol.">
        <title>Evolutionary innovations through gain and loss of genes in the ectomycorrhizal Boletales.</title>
        <authorList>
            <person name="Wu G."/>
            <person name="Miyauchi S."/>
            <person name="Morin E."/>
            <person name="Kuo A."/>
            <person name="Drula E."/>
            <person name="Varga T."/>
            <person name="Kohler A."/>
            <person name="Feng B."/>
            <person name="Cao Y."/>
            <person name="Lipzen A."/>
            <person name="Daum C."/>
            <person name="Hundley H."/>
            <person name="Pangilinan J."/>
            <person name="Johnson J."/>
            <person name="Barry K."/>
            <person name="LaButti K."/>
            <person name="Ng V."/>
            <person name="Ahrendt S."/>
            <person name="Min B."/>
            <person name="Choi I.G."/>
            <person name="Park H."/>
            <person name="Plett J.M."/>
            <person name="Magnuson J."/>
            <person name="Spatafora J.W."/>
            <person name="Nagy L.G."/>
            <person name="Henrissat B."/>
            <person name="Grigoriev I.V."/>
            <person name="Yang Z.L."/>
            <person name="Xu J."/>
            <person name="Martin F.M."/>
        </authorList>
    </citation>
    <scope>NUCLEOTIDE SEQUENCE</scope>
    <source>
        <strain evidence="1">KUC20120723A-06</strain>
    </source>
</reference>
<name>A0ACB8AXL2_9AGAM</name>
<sequence length="146" mass="16367">MSSSDPNPRLASKLEAELGEEAETDDLLHKIYNSLSDSAEPTPMHNLASQDNNQEVRLVLEVARAQCEVFRAEKLLTSCVMREHETIASLYRFKADKAGDRVDRVDMRLGRMRASFKRFGQSVCPSLSHRSQSSSTSMPSLTVHLD</sequence>
<dbReference type="Proteomes" id="UP000790709">
    <property type="component" value="Unassembled WGS sequence"/>
</dbReference>
<keyword evidence="2" id="KW-1185">Reference proteome</keyword>
<organism evidence="1 2">
    <name type="scientific">Leucogyrophana mollusca</name>
    <dbReference type="NCBI Taxonomy" id="85980"/>
    <lineage>
        <taxon>Eukaryota</taxon>
        <taxon>Fungi</taxon>
        <taxon>Dikarya</taxon>
        <taxon>Basidiomycota</taxon>
        <taxon>Agaricomycotina</taxon>
        <taxon>Agaricomycetes</taxon>
        <taxon>Agaricomycetidae</taxon>
        <taxon>Boletales</taxon>
        <taxon>Boletales incertae sedis</taxon>
        <taxon>Leucogyrophana</taxon>
    </lineage>
</organism>
<evidence type="ECO:0000313" key="1">
    <source>
        <dbReference type="EMBL" id="KAH7917704.1"/>
    </source>
</evidence>
<gene>
    <name evidence="1" type="ORF">BV22DRAFT_1135189</name>
</gene>
<proteinExistence type="predicted"/>
<dbReference type="EMBL" id="MU266962">
    <property type="protein sequence ID" value="KAH7917704.1"/>
    <property type="molecule type" value="Genomic_DNA"/>
</dbReference>
<comment type="caution">
    <text evidence="1">The sequence shown here is derived from an EMBL/GenBank/DDBJ whole genome shotgun (WGS) entry which is preliminary data.</text>
</comment>